<reference evidence="1" key="2">
    <citation type="journal article" date="2015" name="Data Brief">
        <title>Shoot transcriptome of the giant reed, Arundo donax.</title>
        <authorList>
            <person name="Barrero R.A."/>
            <person name="Guerrero F.D."/>
            <person name="Moolhuijzen P."/>
            <person name="Goolsby J.A."/>
            <person name="Tidwell J."/>
            <person name="Bellgard S.E."/>
            <person name="Bellgard M.I."/>
        </authorList>
    </citation>
    <scope>NUCLEOTIDE SEQUENCE</scope>
    <source>
        <tissue evidence="1">Shoot tissue taken approximately 20 cm above the soil surface</tissue>
    </source>
</reference>
<accession>A0A0A8Y6E9</accession>
<name>A0A0A8Y6E9_ARUDO</name>
<sequence>MVHPFAEIDRQQVKVALPFILLICNGLMVDCSL</sequence>
<protein>
    <submittedName>
        <fullName evidence="1">Uncharacterized protein</fullName>
    </submittedName>
</protein>
<evidence type="ECO:0000313" key="1">
    <source>
        <dbReference type="EMBL" id="JAD21626.1"/>
    </source>
</evidence>
<reference evidence="1" key="1">
    <citation type="submission" date="2014-09" db="EMBL/GenBank/DDBJ databases">
        <authorList>
            <person name="Magalhaes I.L.F."/>
            <person name="Oliveira U."/>
            <person name="Santos F.R."/>
            <person name="Vidigal T.H.D.A."/>
            <person name="Brescovit A.D."/>
            <person name="Santos A.J."/>
        </authorList>
    </citation>
    <scope>NUCLEOTIDE SEQUENCE</scope>
    <source>
        <tissue evidence="1">Shoot tissue taken approximately 20 cm above the soil surface</tissue>
    </source>
</reference>
<dbReference type="EMBL" id="GBRH01276269">
    <property type="protein sequence ID" value="JAD21626.1"/>
    <property type="molecule type" value="Transcribed_RNA"/>
</dbReference>
<proteinExistence type="predicted"/>
<organism evidence="1">
    <name type="scientific">Arundo donax</name>
    <name type="common">Giant reed</name>
    <name type="synonym">Donax arundinaceus</name>
    <dbReference type="NCBI Taxonomy" id="35708"/>
    <lineage>
        <taxon>Eukaryota</taxon>
        <taxon>Viridiplantae</taxon>
        <taxon>Streptophyta</taxon>
        <taxon>Embryophyta</taxon>
        <taxon>Tracheophyta</taxon>
        <taxon>Spermatophyta</taxon>
        <taxon>Magnoliopsida</taxon>
        <taxon>Liliopsida</taxon>
        <taxon>Poales</taxon>
        <taxon>Poaceae</taxon>
        <taxon>PACMAD clade</taxon>
        <taxon>Arundinoideae</taxon>
        <taxon>Arundineae</taxon>
        <taxon>Arundo</taxon>
    </lineage>
</organism>
<dbReference type="AlphaFoldDB" id="A0A0A8Y6E9"/>